<evidence type="ECO:0000256" key="2">
    <source>
        <dbReference type="SAM" id="MobiDB-lite"/>
    </source>
</evidence>
<dbReference type="Pfam" id="PF04857">
    <property type="entry name" value="CAF1"/>
    <property type="match status" value="1"/>
</dbReference>
<dbReference type="GO" id="GO:0000289">
    <property type="term" value="P:nuclear-transcribed mRNA poly(A) tail shortening"/>
    <property type="evidence" value="ECO:0007669"/>
    <property type="project" value="TreeGrafter"/>
</dbReference>
<dbReference type="GO" id="GO:0000175">
    <property type="term" value="F:3'-5'-RNA exonuclease activity"/>
    <property type="evidence" value="ECO:0007669"/>
    <property type="project" value="TreeGrafter"/>
</dbReference>
<comment type="similarity">
    <text evidence="1">Belongs to the CAF1 family.</text>
</comment>
<protein>
    <submittedName>
        <fullName evidence="3">Ribonuclease CAF1</fullName>
    </submittedName>
</protein>
<accession>A0AAD9HPZ7</accession>
<feature type="compositionally biased region" description="Low complexity" evidence="2">
    <location>
        <begin position="553"/>
        <end position="562"/>
    </location>
</feature>
<comment type="caution">
    <text evidence="3">The sequence shown here is derived from an EMBL/GenBank/DDBJ whole genome shotgun (WGS) entry which is preliminary data.</text>
</comment>
<dbReference type="SUPFAM" id="SSF53098">
    <property type="entry name" value="Ribonuclease H-like"/>
    <property type="match status" value="1"/>
</dbReference>
<gene>
    <name evidence="3" type="ORF">LX32DRAFT_650392</name>
</gene>
<evidence type="ECO:0000313" key="4">
    <source>
        <dbReference type="Proteomes" id="UP001232148"/>
    </source>
</evidence>
<dbReference type="InterPro" id="IPR051181">
    <property type="entry name" value="CAF1_poly(A)_ribonucleases"/>
</dbReference>
<dbReference type="GO" id="GO:1990431">
    <property type="term" value="P:priRNA 3'-end processing"/>
    <property type="evidence" value="ECO:0007669"/>
    <property type="project" value="TreeGrafter"/>
</dbReference>
<organism evidence="3 4">
    <name type="scientific">Colletotrichum zoysiae</name>
    <dbReference type="NCBI Taxonomy" id="1216348"/>
    <lineage>
        <taxon>Eukaryota</taxon>
        <taxon>Fungi</taxon>
        <taxon>Dikarya</taxon>
        <taxon>Ascomycota</taxon>
        <taxon>Pezizomycotina</taxon>
        <taxon>Sordariomycetes</taxon>
        <taxon>Hypocreomycetidae</taxon>
        <taxon>Glomerellales</taxon>
        <taxon>Glomerellaceae</taxon>
        <taxon>Colletotrichum</taxon>
        <taxon>Colletotrichum graminicola species complex</taxon>
    </lineage>
</organism>
<keyword evidence="4" id="KW-1185">Reference proteome</keyword>
<dbReference type="GO" id="GO:0003723">
    <property type="term" value="F:RNA binding"/>
    <property type="evidence" value="ECO:0007669"/>
    <property type="project" value="TreeGrafter"/>
</dbReference>
<dbReference type="GO" id="GO:1990432">
    <property type="term" value="P:siRNA 3'-end processing"/>
    <property type="evidence" value="ECO:0007669"/>
    <property type="project" value="TreeGrafter"/>
</dbReference>
<feature type="region of interest" description="Disordered" evidence="2">
    <location>
        <begin position="544"/>
        <end position="577"/>
    </location>
</feature>
<reference evidence="3" key="1">
    <citation type="submission" date="2021-06" db="EMBL/GenBank/DDBJ databases">
        <title>Comparative genomics, transcriptomics and evolutionary studies reveal genomic signatures of adaptation to plant cell wall in hemibiotrophic fungi.</title>
        <authorList>
            <consortium name="DOE Joint Genome Institute"/>
            <person name="Baroncelli R."/>
            <person name="Diaz J.F."/>
            <person name="Benocci T."/>
            <person name="Peng M."/>
            <person name="Battaglia E."/>
            <person name="Haridas S."/>
            <person name="Andreopoulos W."/>
            <person name="Labutti K."/>
            <person name="Pangilinan J."/>
            <person name="Floch G.L."/>
            <person name="Makela M.R."/>
            <person name="Henrissat B."/>
            <person name="Grigoriev I.V."/>
            <person name="Crouch J.A."/>
            <person name="De Vries R.P."/>
            <person name="Sukno S.A."/>
            <person name="Thon M.R."/>
        </authorList>
    </citation>
    <scope>NUCLEOTIDE SEQUENCE</scope>
    <source>
        <strain evidence="3">MAFF235873</strain>
    </source>
</reference>
<proteinExistence type="inferred from homology"/>
<dbReference type="PANTHER" id="PTHR15092">
    <property type="entry name" value="POLY A -SPECIFIC RIBONUCLEASE/TARGET OF EGR1, MEMBER 1"/>
    <property type="match status" value="1"/>
</dbReference>
<dbReference type="PANTHER" id="PTHR15092:SF22">
    <property type="entry name" value="POLY(A)-SPECIFIC RIBONUCLEASE PNLDC1"/>
    <property type="match status" value="1"/>
</dbReference>
<feature type="compositionally biased region" description="Low complexity" evidence="2">
    <location>
        <begin position="330"/>
        <end position="349"/>
    </location>
</feature>
<dbReference type="InterPro" id="IPR012337">
    <property type="entry name" value="RNaseH-like_sf"/>
</dbReference>
<feature type="compositionally biased region" description="Acidic residues" evidence="2">
    <location>
        <begin position="291"/>
        <end position="304"/>
    </location>
</feature>
<feature type="region of interest" description="Disordered" evidence="2">
    <location>
        <begin position="283"/>
        <end position="373"/>
    </location>
</feature>
<dbReference type="InterPro" id="IPR036397">
    <property type="entry name" value="RNaseH_sf"/>
</dbReference>
<dbReference type="AlphaFoldDB" id="A0AAD9HPZ7"/>
<dbReference type="Proteomes" id="UP001232148">
    <property type="component" value="Unassembled WGS sequence"/>
</dbReference>
<evidence type="ECO:0000256" key="1">
    <source>
        <dbReference type="ARBA" id="ARBA00008372"/>
    </source>
</evidence>
<sequence>MEVTTENFWQKLPRVLLSIANSQFVAIDLEMTGIADKASVEKCEYPDRQQVYKDAKMIASTFNVFDLGITCIIAQPDGSYEVESYSFPVSPYLQADTRDDEMFVRDVDRRLCVAYDTLRFLRKEGVQMEKMYQDCVPYLSRKDVRMATERMEKRMEPRKEKEHPYSESDEGLLFFSTYVWDTINDWLLESVMERSTEIKILVPPSDSKKRTSIYHKIVRREAQDLVPDMRCRIWNYGATVIIYPADDEKDNELTALRCASPFEIGFRPRSADAETFCEKARQMFQSTSPTDSEDASEDEHDDGDGPGVRLTPQSTGDRTRQNFDTSNDWSAGSGWSPVPAPSSAAAASPPTHPPTPTATSPPGSNGWGEVFTGTKEPSAESLAYKVAQAFQLVEDKLKVSPPVIVGHNQFMDLLFLYNTFIDDLPDTLDDFLAEIHELFPLIIDTKLLAIEDQAIEGEDPLQDLYNRLNDRKAMPQITCNTAYGHGRGGKAHDAGFDSFMTATVFLRLAYKLACKNLPGDDDEEAGRKLRSLYSREWLSAIGRDPDEFEDQRSSSPCWSEPSEPSDADNEGVSQPDWEDPVFDLARNTIRIAPHKTIYIGDEAWTNQLRMSGWRKLLRISQKGRVKRKTRRM</sequence>
<dbReference type="EMBL" id="MU842836">
    <property type="protein sequence ID" value="KAK2031804.1"/>
    <property type="molecule type" value="Genomic_DNA"/>
</dbReference>
<evidence type="ECO:0000313" key="3">
    <source>
        <dbReference type="EMBL" id="KAK2031804.1"/>
    </source>
</evidence>
<dbReference type="GO" id="GO:0005634">
    <property type="term" value="C:nucleus"/>
    <property type="evidence" value="ECO:0007669"/>
    <property type="project" value="TreeGrafter"/>
</dbReference>
<feature type="compositionally biased region" description="Polar residues" evidence="2">
    <location>
        <begin position="311"/>
        <end position="329"/>
    </location>
</feature>
<dbReference type="Gene3D" id="3.30.420.10">
    <property type="entry name" value="Ribonuclease H-like superfamily/Ribonuclease H"/>
    <property type="match status" value="2"/>
</dbReference>
<name>A0AAD9HPZ7_9PEZI</name>
<dbReference type="InterPro" id="IPR006941">
    <property type="entry name" value="RNase_CAF1"/>
</dbReference>